<evidence type="ECO:0000313" key="3">
    <source>
        <dbReference type="Proteomes" id="UP000434172"/>
    </source>
</evidence>
<sequence length="196" mass="22106">MKSLLFISMLSVIPLVASLPTALEDDEKIHQEASQFRYPWLNMTLSNLATVCQKTETSDMYNCTLDFDFYDYNTEGVVDVNGAHCNATWGWDGITPDNGPNNNFPIHGAFCWTSPTNLFSFKVVEFRSASNFMISVSHLYKDSRFFQFPYDGRKAMVEIKIPNNHPAPPLAPFVPPVNQFEFIATATISKRTDGLS</sequence>
<keyword evidence="3" id="KW-1185">Reference proteome</keyword>
<protein>
    <submittedName>
        <fullName evidence="2">Uncharacterized protein</fullName>
    </submittedName>
</protein>
<dbReference type="AlphaFoldDB" id="A0A8H3ZX14"/>
<gene>
    <name evidence="2" type="ORF">GQ607_005154</name>
</gene>
<name>A0A8H3ZX14_9PEZI</name>
<accession>A0A8H3ZX14</accession>
<dbReference type="OrthoDB" id="4802756at2759"/>
<dbReference type="Proteomes" id="UP000434172">
    <property type="component" value="Unassembled WGS sequence"/>
</dbReference>
<comment type="caution">
    <text evidence="2">The sequence shown here is derived from an EMBL/GenBank/DDBJ whole genome shotgun (WGS) entry which is preliminary data.</text>
</comment>
<feature type="signal peptide" evidence="1">
    <location>
        <begin position="1"/>
        <end position="18"/>
    </location>
</feature>
<reference evidence="2 3" key="1">
    <citation type="submission" date="2019-12" db="EMBL/GenBank/DDBJ databases">
        <title>A genome sequence resource for the geographically widespread anthracnose pathogen Colletotrichum asianum.</title>
        <authorList>
            <person name="Meng Y."/>
        </authorList>
    </citation>
    <scope>NUCLEOTIDE SEQUENCE [LARGE SCALE GENOMIC DNA]</scope>
    <source>
        <strain evidence="2 3">ICMP 18580</strain>
    </source>
</reference>
<organism evidence="2 3">
    <name type="scientific">Colletotrichum asianum</name>
    <dbReference type="NCBI Taxonomy" id="702518"/>
    <lineage>
        <taxon>Eukaryota</taxon>
        <taxon>Fungi</taxon>
        <taxon>Dikarya</taxon>
        <taxon>Ascomycota</taxon>
        <taxon>Pezizomycotina</taxon>
        <taxon>Sordariomycetes</taxon>
        <taxon>Hypocreomycetidae</taxon>
        <taxon>Glomerellales</taxon>
        <taxon>Glomerellaceae</taxon>
        <taxon>Colletotrichum</taxon>
        <taxon>Colletotrichum gloeosporioides species complex</taxon>
    </lineage>
</organism>
<evidence type="ECO:0000256" key="1">
    <source>
        <dbReference type="SAM" id="SignalP"/>
    </source>
</evidence>
<feature type="chain" id="PRO_5034333903" evidence="1">
    <location>
        <begin position="19"/>
        <end position="196"/>
    </location>
</feature>
<keyword evidence="1" id="KW-0732">Signal</keyword>
<dbReference type="EMBL" id="WOWK01000022">
    <property type="protein sequence ID" value="KAF0327610.1"/>
    <property type="molecule type" value="Genomic_DNA"/>
</dbReference>
<proteinExistence type="predicted"/>
<evidence type="ECO:0000313" key="2">
    <source>
        <dbReference type="EMBL" id="KAF0327610.1"/>
    </source>
</evidence>